<evidence type="ECO:0000313" key="1">
    <source>
        <dbReference type="EMBL" id="NMP04031.1"/>
    </source>
</evidence>
<dbReference type="RefSeq" id="WP_101162976.1">
    <property type="nucleotide sequence ID" value="NZ_JABBYB010000009.1"/>
</dbReference>
<evidence type="ECO:0000313" key="2">
    <source>
        <dbReference type="Proteomes" id="UP000549590"/>
    </source>
</evidence>
<reference evidence="1 2" key="1">
    <citation type="submission" date="2020-04" db="EMBL/GenBank/DDBJ databases">
        <title>Genome sequencing and assembly of Pseudoalteromonas arctica.</title>
        <authorList>
            <person name="Cook G.M."/>
        </authorList>
    </citation>
    <scope>NUCLEOTIDE SEQUENCE [LARGE SCALE GENOMIC DNA]</scope>
    <source>
        <strain evidence="1 2">NEC-BIFX-2020_001</strain>
    </source>
</reference>
<accession>A0AAP6Y4T7</accession>
<comment type="caution">
    <text evidence="1">The sequence shown here is derived from an EMBL/GenBank/DDBJ whole genome shotgun (WGS) entry which is preliminary data.</text>
</comment>
<protein>
    <submittedName>
        <fullName evidence="1">Uncharacterized protein</fullName>
    </submittedName>
</protein>
<dbReference type="Proteomes" id="UP000549590">
    <property type="component" value="Unassembled WGS sequence"/>
</dbReference>
<sequence>MSNLALDTLIEVGLLSAQGAICDISSLPDHEVSKRISAYIQSRAVQFPLELKNVSVSGRLSGLYSSTSVDLTNSKILASALIYESQIINDPLMVRGDIRYKDLIEGLNLFSYFFKLIRSDIVKVYPLLDLVQPNENEIPILASDDAFKSSIPEKIHDYIHKNAVQKSVIPNENGGMYLLSELADVNRRMALNVSFKNDYWQNGTSLYLFQTGVTESDIDNSEILKLKTKWDPKGTLSKEKFDFWSYQTINQAMRSRLIGISTESSISQKLGHTYITESPFEAKLLNMTTERNPNQGEEAKGFFDANGTLLNIDSPETILALRTKDPQLYQRFNETLLDLSGELSGYEGEEFNRRARRLFSNEIEPQIKEVSNSLSAMKSGFTKGSLVSLGGLSASIVSGGSAIPFLAMLGLGVASGFTESLSGVSQYQKLKKTPAFIWHRMKKT</sequence>
<name>A0AAP6Y4T7_9GAMM</name>
<dbReference type="EMBL" id="JABBYB010000009">
    <property type="protein sequence ID" value="NMP04031.1"/>
    <property type="molecule type" value="Genomic_DNA"/>
</dbReference>
<gene>
    <name evidence="1" type="ORF">HHE94_15100</name>
</gene>
<organism evidence="1 2">
    <name type="scientific">Pseudoalteromonas arctica</name>
    <dbReference type="NCBI Taxonomy" id="394751"/>
    <lineage>
        <taxon>Bacteria</taxon>
        <taxon>Pseudomonadati</taxon>
        <taxon>Pseudomonadota</taxon>
        <taxon>Gammaproteobacteria</taxon>
        <taxon>Alteromonadales</taxon>
        <taxon>Pseudoalteromonadaceae</taxon>
        <taxon>Pseudoalteromonas</taxon>
    </lineage>
</organism>
<proteinExistence type="predicted"/>
<dbReference type="AlphaFoldDB" id="A0AAP6Y4T7"/>